<reference evidence="1" key="1">
    <citation type="journal article" date="2014" name="Int. J. Syst. Evol. Microbiol.">
        <title>Complete genome sequence of Corynebacterium casei LMG S-19264T (=DSM 44701T), isolated from a smear-ripened cheese.</title>
        <authorList>
            <consortium name="US DOE Joint Genome Institute (JGI-PGF)"/>
            <person name="Walter F."/>
            <person name="Albersmeier A."/>
            <person name="Kalinowski J."/>
            <person name="Ruckert C."/>
        </authorList>
    </citation>
    <scope>NUCLEOTIDE SEQUENCE</scope>
    <source>
        <strain evidence="1">CGMCC 1.16134</strain>
    </source>
</reference>
<reference evidence="1" key="2">
    <citation type="submission" date="2020-09" db="EMBL/GenBank/DDBJ databases">
        <authorList>
            <person name="Sun Q."/>
            <person name="Zhou Y."/>
        </authorList>
    </citation>
    <scope>NUCLEOTIDE SEQUENCE</scope>
    <source>
        <strain evidence="1">CGMCC 1.16134</strain>
    </source>
</reference>
<dbReference type="RefSeq" id="WP_189027112.1">
    <property type="nucleotide sequence ID" value="NZ_BMKR01000014.1"/>
</dbReference>
<keyword evidence="2" id="KW-1185">Reference proteome</keyword>
<protein>
    <submittedName>
        <fullName evidence="1">Uncharacterized protein</fullName>
    </submittedName>
</protein>
<dbReference type="Proteomes" id="UP000637643">
    <property type="component" value="Unassembled WGS sequence"/>
</dbReference>
<sequence>MAEHNHVVTKDGNVSMQRVDDALDRIEPGQKEAILENFNSFKSYDGK</sequence>
<proteinExistence type="predicted"/>
<evidence type="ECO:0000313" key="2">
    <source>
        <dbReference type="Proteomes" id="UP000637643"/>
    </source>
</evidence>
<gene>
    <name evidence="1" type="ORF">GCM10010912_35270</name>
</gene>
<dbReference type="AlphaFoldDB" id="A0A917CEY2"/>
<evidence type="ECO:0000313" key="1">
    <source>
        <dbReference type="EMBL" id="GGF86934.1"/>
    </source>
</evidence>
<dbReference type="EMBL" id="BMKR01000014">
    <property type="protein sequence ID" value="GGF86934.1"/>
    <property type="molecule type" value="Genomic_DNA"/>
</dbReference>
<comment type="caution">
    <text evidence="1">The sequence shown here is derived from an EMBL/GenBank/DDBJ whole genome shotgun (WGS) entry which is preliminary data.</text>
</comment>
<accession>A0A917CEY2</accession>
<organism evidence="1 2">
    <name type="scientific">Paenibacillus albidus</name>
    <dbReference type="NCBI Taxonomy" id="2041023"/>
    <lineage>
        <taxon>Bacteria</taxon>
        <taxon>Bacillati</taxon>
        <taxon>Bacillota</taxon>
        <taxon>Bacilli</taxon>
        <taxon>Bacillales</taxon>
        <taxon>Paenibacillaceae</taxon>
        <taxon>Paenibacillus</taxon>
    </lineage>
</organism>
<name>A0A917CEY2_9BACL</name>